<reference evidence="2 3" key="1">
    <citation type="journal article" date="2010" name="Stand. Genomic Sci.">
        <title>Complete genome sequence of Haliangium ochraceum type strain (SMP-2).</title>
        <authorList>
            <consortium name="US DOE Joint Genome Institute (JGI-PGF)"/>
            <person name="Ivanova N."/>
            <person name="Daum C."/>
            <person name="Lang E."/>
            <person name="Abt B."/>
            <person name="Kopitz M."/>
            <person name="Saunders E."/>
            <person name="Lapidus A."/>
            <person name="Lucas S."/>
            <person name="Glavina Del Rio T."/>
            <person name="Nolan M."/>
            <person name="Tice H."/>
            <person name="Copeland A."/>
            <person name="Cheng J.F."/>
            <person name="Chen F."/>
            <person name="Bruce D."/>
            <person name="Goodwin L."/>
            <person name="Pitluck S."/>
            <person name="Mavromatis K."/>
            <person name="Pati A."/>
            <person name="Mikhailova N."/>
            <person name="Chen A."/>
            <person name="Palaniappan K."/>
            <person name="Land M."/>
            <person name="Hauser L."/>
            <person name="Chang Y.J."/>
            <person name="Jeffries C.D."/>
            <person name="Detter J.C."/>
            <person name="Brettin T."/>
            <person name="Rohde M."/>
            <person name="Goker M."/>
            <person name="Bristow J."/>
            <person name="Markowitz V."/>
            <person name="Eisen J.A."/>
            <person name="Hugenholtz P."/>
            <person name="Kyrpides N.C."/>
            <person name="Klenk H.P."/>
        </authorList>
    </citation>
    <scope>NUCLEOTIDE SEQUENCE [LARGE SCALE GENOMIC DNA]</scope>
    <source>
        <strain evidence="3">DSM 14365 / CIP 107738 / JCM 11303 / AJ 13395 / SMP-2</strain>
    </source>
</reference>
<dbReference type="RefSeq" id="WP_012825738.1">
    <property type="nucleotide sequence ID" value="NC_013440.1"/>
</dbReference>
<accession>D0LK77</accession>
<keyword evidence="1" id="KW-1133">Transmembrane helix</keyword>
<dbReference type="AlphaFoldDB" id="D0LK77"/>
<dbReference type="EMBL" id="CP001804">
    <property type="protein sequence ID" value="ACY13111.1"/>
    <property type="molecule type" value="Genomic_DNA"/>
</dbReference>
<sequence length="174" mass="18402">MPTTLYQFRPRYRALALGAMSLGAVLAAVGVVEAGRAATYALAGGIIGVLLGTVYLLSPVWRLRVRTDEDGLSVEHPRAAEPRFRLAWSEITRVIASAETRTCFVDGGTAERSLLVPGPGASAPYDITGKAALYQTIVERVPAERIEWVALIEQARAAEAAKAKDAADPPAGAS</sequence>
<keyword evidence="3" id="KW-1185">Reference proteome</keyword>
<organism evidence="2 3">
    <name type="scientific">Haliangium ochraceum (strain DSM 14365 / JCM 11303 / SMP-2)</name>
    <dbReference type="NCBI Taxonomy" id="502025"/>
    <lineage>
        <taxon>Bacteria</taxon>
        <taxon>Pseudomonadati</taxon>
        <taxon>Myxococcota</taxon>
        <taxon>Polyangia</taxon>
        <taxon>Haliangiales</taxon>
        <taxon>Kofleriaceae</taxon>
        <taxon>Haliangium</taxon>
    </lineage>
</organism>
<evidence type="ECO:0000313" key="3">
    <source>
        <dbReference type="Proteomes" id="UP000001880"/>
    </source>
</evidence>
<dbReference type="HOGENOM" id="CLU_1537971_0_0_7"/>
<dbReference type="KEGG" id="hoh:Hoch_0470"/>
<protein>
    <recommendedName>
        <fullName evidence="4">PH domain-containing protein</fullName>
    </recommendedName>
</protein>
<gene>
    <name evidence="2" type="ordered locus">Hoch_0470</name>
</gene>
<name>D0LK77_HALO1</name>
<evidence type="ECO:0000313" key="2">
    <source>
        <dbReference type="EMBL" id="ACY13111.1"/>
    </source>
</evidence>
<dbReference type="STRING" id="502025.Hoch_0470"/>
<keyword evidence="1" id="KW-0812">Transmembrane</keyword>
<feature type="transmembrane region" description="Helical" evidence="1">
    <location>
        <begin position="37"/>
        <end position="57"/>
    </location>
</feature>
<dbReference type="Proteomes" id="UP000001880">
    <property type="component" value="Chromosome"/>
</dbReference>
<keyword evidence="1" id="KW-0472">Membrane</keyword>
<proteinExistence type="predicted"/>
<evidence type="ECO:0000256" key="1">
    <source>
        <dbReference type="SAM" id="Phobius"/>
    </source>
</evidence>
<evidence type="ECO:0008006" key="4">
    <source>
        <dbReference type="Google" id="ProtNLM"/>
    </source>
</evidence>